<dbReference type="EMBL" id="CP063364">
    <property type="protein sequence ID" value="QRG10196.1"/>
    <property type="molecule type" value="Genomic_DNA"/>
</dbReference>
<evidence type="ECO:0000313" key="3">
    <source>
        <dbReference type="Proteomes" id="UP000596427"/>
    </source>
</evidence>
<reference evidence="2 3" key="1">
    <citation type="submission" date="2020-10" db="EMBL/GenBank/DDBJ databases">
        <title>Degradation of 1,4-Dioxane by Xanthobacter sp. YN2, via a Novel Group-2 Soluble Di-Iron Monooxygenase.</title>
        <authorList>
            <person name="Ma F."/>
            <person name="Wang Y."/>
            <person name="Yang J."/>
            <person name="Guo H."/>
            <person name="Su D."/>
            <person name="Yu L."/>
        </authorList>
    </citation>
    <scope>NUCLEOTIDE SEQUENCE [LARGE SCALE GENOMIC DNA]</scope>
    <source>
        <strain evidence="2 3">YN2</strain>
        <plasmid evidence="2 3">unnamed2</plasmid>
    </source>
</reference>
<keyword evidence="2" id="KW-0614">Plasmid</keyword>
<organism evidence="2 3">
    <name type="scientific">Xanthobacter dioxanivorans</name>
    <dbReference type="NCBI Taxonomy" id="2528964"/>
    <lineage>
        <taxon>Bacteria</taxon>
        <taxon>Pseudomonadati</taxon>
        <taxon>Pseudomonadota</taxon>
        <taxon>Alphaproteobacteria</taxon>
        <taxon>Hyphomicrobiales</taxon>
        <taxon>Xanthobacteraceae</taxon>
        <taxon>Xanthobacter</taxon>
    </lineage>
</organism>
<dbReference type="RefSeq" id="WP_203197071.1">
    <property type="nucleotide sequence ID" value="NZ_CP063364.1"/>
</dbReference>
<dbReference type="KEGG" id="xdi:EZH22_30425"/>
<feature type="transmembrane region" description="Helical" evidence="1">
    <location>
        <begin position="21"/>
        <end position="45"/>
    </location>
</feature>
<dbReference type="AlphaFoldDB" id="A0A974SL64"/>
<keyword evidence="1" id="KW-1133">Transmembrane helix</keyword>
<keyword evidence="1" id="KW-0812">Transmembrane</keyword>
<dbReference type="Proteomes" id="UP000596427">
    <property type="component" value="Plasmid unnamed2"/>
</dbReference>
<evidence type="ECO:0000313" key="2">
    <source>
        <dbReference type="EMBL" id="QRG10196.1"/>
    </source>
</evidence>
<proteinExistence type="predicted"/>
<gene>
    <name evidence="2" type="ORF">EZH22_30425</name>
</gene>
<feature type="transmembrane region" description="Helical" evidence="1">
    <location>
        <begin position="57"/>
        <end position="83"/>
    </location>
</feature>
<geneLocation type="plasmid" evidence="2 3">
    <name>unnamed2</name>
</geneLocation>
<accession>A0A974SL64</accession>
<keyword evidence="3" id="KW-1185">Reference proteome</keyword>
<protein>
    <submittedName>
        <fullName evidence="2">Uncharacterized protein</fullName>
    </submittedName>
</protein>
<keyword evidence="1" id="KW-0472">Membrane</keyword>
<evidence type="ECO:0000256" key="1">
    <source>
        <dbReference type="SAM" id="Phobius"/>
    </source>
</evidence>
<sequence length="87" mass="8605">MGTSATLPSILQGLIDDMPNLLTMLVVMLAAVGLAMAAFALFKIYQAIQNGDGAPGGWLVAFACGAGLTIVAVIAGQASLLIVGAGS</sequence>
<name>A0A974SL64_9HYPH</name>